<dbReference type="EMBL" id="JBEHCU010013901">
    <property type="protein sequence ID" value="KAL1373870.1"/>
    <property type="molecule type" value="Genomic_DNA"/>
</dbReference>
<dbReference type="AlphaFoldDB" id="A0ABD1CBW8"/>
<evidence type="ECO:0000313" key="1">
    <source>
        <dbReference type="EMBL" id="KAL1373870.1"/>
    </source>
</evidence>
<accession>A0ABD1CBW8</accession>
<name>A0ABD1CBW8_CULPP</name>
<evidence type="ECO:0000313" key="2">
    <source>
        <dbReference type="Proteomes" id="UP001562425"/>
    </source>
</evidence>
<reference evidence="1 2" key="1">
    <citation type="submission" date="2024-05" db="EMBL/GenBank/DDBJ databases">
        <title>Culex pipiens pipiens assembly and annotation.</title>
        <authorList>
            <person name="Alout H."/>
            <person name="Durand T."/>
        </authorList>
    </citation>
    <scope>NUCLEOTIDE SEQUENCE [LARGE SCALE GENOMIC DNA]</scope>
    <source>
        <strain evidence="1">HA-2024</strain>
        <tissue evidence="1">Whole body</tissue>
    </source>
</reference>
<proteinExistence type="predicted"/>
<feature type="non-terminal residue" evidence="1">
    <location>
        <position position="1"/>
    </location>
</feature>
<dbReference type="Proteomes" id="UP001562425">
    <property type="component" value="Unassembled WGS sequence"/>
</dbReference>
<gene>
    <name evidence="1" type="ORF">pipiens_020429</name>
</gene>
<sequence length="83" mass="9176">AAAAIFDLLPNTHSKEGERRAKVQVHTDKARNCQLFGVAAERGPRVYANGLAKSRKRPQRALPGGLLRSCKLYKKKFGRRACA</sequence>
<organism evidence="1 2">
    <name type="scientific">Culex pipiens pipiens</name>
    <name type="common">Northern house mosquito</name>
    <dbReference type="NCBI Taxonomy" id="38569"/>
    <lineage>
        <taxon>Eukaryota</taxon>
        <taxon>Metazoa</taxon>
        <taxon>Ecdysozoa</taxon>
        <taxon>Arthropoda</taxon>
        <taxon>Hexapoda</taxon>
        <taxon>Insecta</taxon>
        <taxon>Pterygota</taxon>
        <taxon>Neoptera</taxon>
        <taxon>Endopterygota</taxon>
        <taxon>Diptera</taxon>
        <taxon>Nematocera</taxon>
        <taxon>Culicoidea</taxon>
        <taxon>Culicidae</taxon>
        <taxon>Culicinae</taxon>
        <taxon>Culicini</taxon>
        <taxon>Culex</taxon>
        <taxon>Culex</taxon>
    </lineage>
</organism>
<feature type="non-terminal residue" evidence="1">
    <location>
        <position position="83"/>
    </location>
</feature>
<comment type="caution">
    <text evidence="1">The sequence shown here is derived from an EMBL/GenBank/DDBJ whole genome shotgun (WGS) entry which is preliminary data.</text>
</comment>
<protein>
    <submittedName>
        <fullName evidence="1">Uncharacterized protein</fullName>
    </submittedName>
</protein>
<keyword evidence="2" id="KW-1185">Reference proteome</keyword>